<name>A0A1H5VPT8_9ACTN</name>
<evidence type="ECO:0000259" key="1">
    <source>
        <dbReference type="Pfam" id="PF00501"/>
    </source>
</evidence>
<dbReference type="InterPro" id="IPR042099">
    <property type="entry name" value="ANL_N_sf"/>
</dbReference>
<evidence type="ECO:0000313" key="3">
    <source>
        <dbReference type="EMBL" id="SEF88861.1"/>
    </source>
</evidence>
<dbReference type="Pfam" id="PF00501">
    <property type="entry name" value="AMP-binding"/>
    <property type="match status" value="1"/>
</dbReference>
<dbReference type="RefSeq" id="WP_103936651.1">
    <property type="nucleotide sequence ID" value="NZ_FNVO01000002.1"/>
</dbReference>
<dbReference type="PANTHER" id="PTHR43767">
    <property type="entry name" value="LONG-CHAIN-FATTY-ACID--COA LIGASE"/>
    <property type="match status" value="1"/>
</dbReference>
<dbReference type="Gene3D" id="3.30.300.30">
    <property type="match status" value="1"/>
</dbReference>
<accession>A0A1H5VPT8</accession>
<dbReference type="PROSITE" id="PS00455">
    <property type="entry name" value="AMP_BINDING"/>
    <property type="match status" value="1"/>
</dbReference>
<organism evidence="3 4">
    <name type="scientific">Thermomonospora echinospora</name>
    <dbReference type="NCBI Taxonomy" id="1992"/>
    <lineage>
        <taxon>Bacteria</taxon>
        <taxon>Bacillati</taxon>
        <taxon>Actinomycetota</taxon>
        <taxon>Actinomycetes</taxon>
        <taxon>Streptosporangiales</taxon>
        <taxon>Thermomonosporaceae</taxon>
        <taxon>Thermomonospora</taxon>
    </lineage>
</organism>
<dbReference type="Pfam" id="PF13193">
    <property type="entry name" value="AMP-binding_C"/>
    <property type="match status" value="1"/>
</dbReference>
<reference evidence="4" key="1">
    <citation type="submission" date="2016-10" db="EMBL/GenBank/DDBJ databases">
        <authorList>
            <person name="Varghese N."/>
            <person name="Submissions S."/>
        </authorList>
    </citation>
    <scope>NUCLEOTIDE SEQUENCE [LARGE SCALE GENOMIC DNA]</scope>
    <source>
        <strain evidence="4">DSM 43163</strain>
    </source>
</reference>
<dbReference type="PANTHER" id="PTHR43767:SF1">
    <property type="entry name" value="NONRIBOSOMAL PEPTIDE SYNTHASE PES1 (EUROFUNG)-RELATED"/>
    <property type="match status" value="1"/>
</dbReference>
<feature type="domain" description="AMP-dependent synthetase/ligase" evidence="1">
    <location>
        <begin position="7"/>
        <end position="357"/>
    </location>
</feature>
<sequence>MATGVRFGDRKRTYDELHARATRIAAGLDALGVGPGDRVALVLRNEPAFLEATEAAQLLGALPVPVNWHWRGGELDHLLTDSGARAVFAHTDLVPRVEQSLPAGVPLVEVRVPGELTAAYGLPPNGVTRRHPTLEELIEGNEPWREAAGQAPASVIYTSGTTGKPKGIRRGTTTPEAGLRMALGILEVFGLDPGMRTLIPAPLYHTAPNTHALLAARAGIDLTIMPKFDPEDLLRTVERNRIEHIQMVPTMFVRLLRLPEKVRTRYDLSSLKAVVHAAAPCPVDVKQAMIDWWGPILREYYGGSETGIVTACDSAEWLAHPGTVGRAMWDCDVRILDSEGRRLPPGEPGEVYLRPPSFWTDFTYLGDDAKRRGIERDGYLTVGDVGYLTEDGYLFLCDRAGDMVISGGVNVYPAEIEACLLGLDGVEDVAVFGVPDDEMGEALAAHVAADPAAGLTADTVRDHVRAELAGYKVPKVVVFERSLPREDSGKLFKRRLREPYWAGTGRRI</sequence>
<dbReference type="Gene3D" id="3.40.50.12780">
    <property type="entry name" value="N-terminal domain of ligase-like"/>
    <property type="match status" value="1"/>
</dbReference>
<proteinExistence type="predicted"/>
<dbReference type="InterPro" id="IPR020845">
    <property type="entry name" value="AMP-binding_CS"/>
</dbReference>
<dbReference type="GO" id="GO:0016878">
    <property type="term" value="F:acid-thiol ligase activity"/>
    <property type="evidence" value="ECO:0007669"/>
    <property type="project" value="UniProtKB-ARBA"/>
</dbReference>
<evidence type="ECO:0000259" key="2">
    <source>
        <dbReference type="Pfam" id="PF13193"/>
    </source>
</evidence>
<dbReference type="Proteomes" id="UP000236723">
    <property type="component" value="Unassembled WGS sequence"/>
</dbReference>
<feature type="domain" description="AMP-binding enzyme C-terminal" evidence="2">
    <location>
        <begin position="415"/>
        <end position="490"/>
    </location>
</feature>
<dbReference type="InterPro" id="IPR050237">
    <property type="entry name" value="ATP-dep_AMP-bd_enzyme"/>
</dbReference>
<evidence type="ECO:0000313" key="4">
    <source>
        <dbReference type="Proteomes" id="UP000236723"/>
    </source>
</evidence>
<gene>
    <name evidence="3" type="ORF">SAMN04489712_102394</name>
</gene>
<dbReference type="OrthoDB" id="56621at2"/>
<dbReference type="EMBL" id="FNVO01000002">
    <property type="protein sequence ID" value="SEF88861.1"/>
    <property type="molecule type" value="Genomic_DNA"/>
</dbReference>
<dbReference type="InterPro" id="IPR025110">
    <property type="entry name" value="AMP-bd_C"/>
</dbReference>
<dbReference type="InterPro" id="IPR000873">
    <property type="entry name" value="AMP-dep_synth/lig_dom"/>
</dbReference>
<dbReference type="SUPFAM" id="SSF56801">
    <property type="entry name" value="Acetyl-CoA synthetase-like"/>
    <property type="match status" value="1"/>
</dbReference>
<dbReference type="AlphaFoldDB" id="A0A1H5VPT8"/>
<protein>
    <submittedName>
        <fullName evidence="3">Long-chain acyl-CoA synthetase</fullName>
    </submittedName>
</protein>
<keyword evidence="4" id="KW-1185">Reference proteome</keyword>
<dbReference type="InterPro" id="IPR045851">
    <property type="entry name" value="AMP-bd_C_sf"/>
</dbReference>